<proteinExistence type="predicted"/>
<name>A0A6J5NIX6_9CAUD</name>
<reference evidence="2" key="1">
    <citation type="submission" date="2020-04" db="EMBL/GenBank/DDBJ databases">
        <authorList>
            <person name="Chiriac C."/>
            <person name="Salcher M."/>
            <person name="Ghai R."/>
            <person name="Kavagutti S V."/>
        </authorList>
    </citation>
    <scope>NUCLEOTIDE SEQUENCE</scope>
</reference>
<feature type="region of interest" description="Disordered" evidence="1">
    <location>
        <begin position="1"/>
        <end position="20"/>
    </location>
</feature>
<dbReference type="EMBL" id="LR796673">
    <property type="protein sequence ID" value="CAB4159279.1"/>
    <property type="molecule type" value="Genomic_DNA"/>
</dbReference>
<protein>
    <submittedName>
        <fullName evidence="2">Uncharacterized protein</fullName>
    </submittedName>
</protein>
<accession>A0A6J5NIX6</accession>
<feature type="compositionally biased region" description="Basic and acidic residues" evidence="1">
    <location>
        <begin position="8"/>
        <end position="20"/>
    </location>
</feature>
<gene>
    <name evidence="2" type="ORF">UFOVP703_80</name>
</gene>
<evidence type="ECO:0000256" key="1">
    <source>
        <dbReference type="SAM" id="MobiDB-lite"/>
    </source>
</evidence>
<evidence type="ECO:0000313" key="2">
    <source>
        <dbReference type="EMBL" id="CAB4159279.1"/>
    </source>
</evidence>
<organism evidence="2">
    <name type="scientific">uncultured Caudovirales phage</name>
    <dbReference type="NCBI Taxonomy" id="2100421"/>
    <lineage>
        <taxon>Viruses</taxon>
        <taxon>Duplodnaviria</taxon>
        <taxon>Heunggongvirae</taxon>
        <taxon>Uroviricota</taxon>
        <taxon>Caudoviricetes</taxon>
        <taxon>Peduoviridae</taxon>
        <taxon>Maltschvirus</taxon>
        <taxon>Maltschvirus maltsch</taxon>
    </lineage>
</organism>
<sequence>MRQLPPDRSNKGFRAGDAEKADEFHRDQALMCSAHGCPMRWSVDAGRGTLCSTHAHADTRDWPRLTQWLQDQARAGWPRPTAPQVPSLSREQRLELLQKLQKVGQGVQGHLGGAWRLYERDKAGDKTLTPFQRDYYRTALRHQLHTLEAPGV</sequence>